<keyword evidence="1" id="KW-0812">Transmembrane</keyword>
<comment type="caution">
    <text evidence="3">The sequence shown here is derived from an EMBL/GenBank/DDBJ whole genome shotgun (WGS) entry which is preliminary data.</text>
</comment>
<protein>
    <submittedName>
        <fullName evidence="3">LysM peptidoglycan-binding domain-containing protein</fullName>
    </submittedName>
</protein>
<reference evidence="3 4" key="1">
    <citation type="submission" date="2022-07" db="EMBL/GenBank/DDBJ databases">
        <title>Degradation activity of malathion, p-nitrophenol and potential low-temperature adaptation strategy of Rhodococcus sp. FXJ9.536.</title>
        <authorList>
            <person name="Huang J."/>
            <person name="Huang Y."/>
        </authorList>
    </citation>
    <scope>NUCLEOTIDE SEQUENCE [LARGE SCALE GENOMIC DNA]</scope>
    <source>
        <strain evidence="3 4">FXJ9.536</strain>
    </source>
</reference>
<organism evidence="3 4">
    <name type="scientific">Rhodococcus tibetensis</name>
    <dbReference type="NCBI Taxonomy" id="2965064"/>
    <lineage>
        <taxon>Bacteria</taxon>
        <taxon>Bacillati</taxon>
        <taxon>Actinomycetota</taxon>
        <taxon>Actinomycetes</taxon>
        <taxon>Mycobacteriales</taxon>
        <taxon>Nocardiaceae</taxon>
        <taxon>Rhodococcus</taxon>
    </lineage>
</organism>
<name>A0ABT1QAZ6_9NOCA</name>
<evidence type="ECO:0000259" key="2">
    <source>
        <dbReference type="Pfam" id="PF01476"/>
    </source>
</evidence>
<feature type="domain" description="LysM" evidence="2">
    <location>
        <begin position="129"/>
        <end position="176"/>
    </location>
</feature>
<evidence type="ECO:0000313" key="3">
    <source>
        <dbReference type="EMBL" id="MCQ4119451.1"/>
    </source>
</evidence>
<sequence length="181" mass="19446">MSDAVLHRQSVLNDQAVLDRQALDRRFVRSGVVRSRVVRSRQGRPYRVEPRRPFVEGDLRRPAAGTVAYGSARSRVSRAEHAHRGSEVGWRMVLASVVITAGVLVGLVGVAQLAATESMGSSGATEVIHVREGESLAVVAATISPERPVAQVVERIMELNAMSNSAVYPGQTLIVPASGTR</sequence>
<evidence type="ECO:0000313" key="4">
    <source>
        <dbReference type="Proteomes" id="UP001524501"/>
    </source>
</evidence>
<keyword evidence="1" id="KW-1133">Transmembrane helix</keyword>
<dbReference type="InterPro" id="IPR036779">
    <property type="entry name" value="LysM_dom_sf"/>
</dbReference>
<keyword evidence="1" id="KW-0472">Membrane</keyword>
<feature type="transmembrane region" description="Helical" evidence="1">
    <location>
        <begin position="93"/>
        <end position="115"/>
    </location>
</feature>
<dbReference type="Gene3D" id="3.10.350.10">
    <property type="entry name" value="LysM domain"/>
    <property type="match status" value="1"/>
</dbReference>
<keyword evidence="4" id="KW-1185">Reference proteome</keyword>
<accession>A0ABT1QAZ6</accession>
<dbReference type="RefSeq" id="WP_255967685.1">
    <property type="nucleotide sequence ID" value="NZ_JANFQF010000006.1"/>
</dbReference>
<dbReference type="Proteomes" id="UP001524501">
    <property type="component" value="Unassembled WGS sequence"/>
</dbReference>
<gene>
    <name evidence="3" type="ORF">NOF53_09730</name>
</gene>
<proteinExistence type="predicted"/>
<dbReference type="Pfam" id="PF01476">
    <property type="entry name" value="LysM"/>
    <property type="match status" value="1"/>
</dbReference>
<evidence type="ECO:0000256" key="1">
    <source>
        <dbReference type="SAM" id="Phobius"/>
    </source>
</evidence>
<dbReference type="InterPro" id="IPR018392">
    <property type="entry name" value="LysM"/>
</dbReference>
<dbReference type="EMBL" id="JANFQF010000006">
    <property type="protein sequence ID" value="MCQ4119451.1"/>
    <property type="molecule type" value="Genomic_DNA"/>
</dbReference>